<dbReference type="EMBL" id="CAUOFW020001536">
    <property type="protein sequence ID" value="CAK9146095.1"/>
    <property type="molecule type" value="Genomic_DNA"/>
</dbReference>
<evidence type="ECO:0000313" key="3">
    <source>
        <dbReference type="EMBL" id="CAK9146095.1"/>
    </source>
</evidence>
<protein>
    <submittedName>
        <fullName evidence="3">Uncharacterized protein</fullName>
    </submittedName>
</protein>
<feature type="signal peptide" evidence="2">
    <location>
        <begin position="1"/>
        <end position="26"/>
    </location>
</feature>
<feature type="chain" id="PRO_5044751159" evidence="2">
    <location>
        <begin position="27"/>
        <end position="151"/>
    </location>
</feature>
<evidence type="ECO:0000313" key="4">
    <source>
        <dbReference type="Proteomes" id="UP001642360"/>
    </source>
</evidence>
<proteinExistence type="predicted"/>
<organism evidence="3 4">
    <name type="scientific">Ilex paraguariensis</name>
    <name type="common">yerba mate</name>
    <dbReference type="NCBI Taxonomy" id="185542"/>
    <lineage>
        <taxon>Eukaryota</taxon>
        <taxon>Viridiplantae</taxon>
        <taxon>Streptophyta</taxon>
        <taxon>Embryophyta</taxon>
        <taxon>Tracheophyta</taxon>
        <taxon>Spermatophyta</taxon>
        <taxon>Magnoliopsida</taxon>
        <taxon>eudicotyledons</taxon>
        <taxon>Gunneridae</taxon>
        <taxon>Pentapetalae</taxon>
        <taxon>asterids</taxon>
        <taxon>campanulids</taxon>
        <taxon>Aquifoliales</taxon>
        <taxon>Aquifoliaceae</taxon>
        <taxon>Ilex</taxon>
    </lineage>
</organism>
<keyword evidence="4" id="KW-1185">Reference proteome</keyword>
<dbReference type="PANTHER" id="PTHR35463">
    <property type="entry name" value="TRANSMEMBRANE PROTEIN"/>
    <property type="match status" value="1"/>
</dbReference>
<sequence>MDYKLIRESALTFFFIFLLSAAGNEAEQSDMEIGENKRSAFETVRSMFSLPSVSTSSYWMKVKTMMNQAQTYFFPPNLDFRSSDEAEAIEGGGAGEKVKVAAVKTWGKSKSTVEDSAKLAGETLQKTAHKVKESLSSEFGGEEEADPRTEL</sequence>
<comment type="caution">
    <text evidence="3">The sequence shown here is derived from an EMBL/GenBank/DDBJ whole genome shotgun (WGS) entry which is preliminary data.</text>
</comment>
<evidence type="ECO:0000256" key="1">
    <source>
        <dbReference type="SAM" id="MobiDB-lite"/>
    </source>
</evidence>
<evidence type="ECO:0000256" key="2">
    <source>
        <dbReference type="SAM" id="SignalP"/>
    </source>
</evidence>
<dbReference type="AlphaFoldDB" id="A0ABC8RNG1"/>
<dbReference type="Proteomes" id="UP001642360">
    <property type="component" value="Unassembled WGS sequence"/>
</dbReference>
<accession>A0ABC8RNG1</accession>
<name>A0ABC8RNG1_9AQUA</name>
<gene>
    <name evidence="3" type="ORF">ILEXP_LOCUS13932</name>
</gene>
<feature type="region of interest" description="Disordered" evidence="1">
    <location>
        <begin position="129"/>
        <end position="151"/>
    </location>
</feature>
<reference evidence="3 4" key="1">
    <citation type="submission" date="2024-02" db="EMBL/GenBank/DDBJ databases">
        <authorList>
            <person name="Vignale AGUSTIN F."/>
            <person name="Sosa J E."/>
            <person name="Modenutti C."/>
        </authorList>
    </citation>
    <scope>NUCLEOTIDE SEQUENCE [LARGE SCALE GENOMIC DNA]</scope>
</reference>
<dbReference type="PANTHER" id="PTHR35463:SF11">
    <property type="entry name" value="TRANSMEMBRANE PROTEIN"/>
    <property type="match status" value="1"/>
</dbReference>
<keyword evidence="2" id="KW-0732">Signal</keyword>